<evidence type="ECO:0000256" key="1">
    <source>
        <dbReference type="SAM" id="MobiDB-lite"/>
    </source>
</evidence>
<gene>
    <name evidence="2" type="ORF">A6V39_05235</name>
</gene>
<evidence type="ECO:0000313" key="3">
    <source>
        <dbReference type="Proteomes" id="UP000077623"/>
    </source>
</evidence>
<feature type="compositionally biased region" description="Polar residues" evidence="1">
    <location>
        <begin position="142"/>
        <end position="161"/>
    </location>
</feature>
<dbReference type="EMBL" id="LWUJ01000014">
    <property type="protein sequence ID" value="OAL09832.1"/>
    <property type="molecule type" value="Genomic_DNA"/>
</dbReference>
<dbReference type="AlphaFoldDB" id="A0A1A9QB82"/>
<protein>
    <submittedName>
        <fullName evidence="2">Uncharacterized protein</fullName>
    </submittedName>
</protein>
<dbReference type="Proteomes" id="UP000077623">
    <property type="component" value="Unassembled WGS sequence"/>
</dbReference>
<accession>A0A1A9QB82</accession>
<reference evidence="3" key="1">
    <citation type="submission" date="2016-04" db="EMBL/GenBank/DDBJ databases">
        <authorList>
            <person name="Quiroz-Castaneda R.E."/>
            <person name="Martinez-Ocampo F."/>
        </authorList>
    </citation>
    <scope>NUCLEOTIDE SEQUENCE [LARGE SCALE GENOMIC DNA]</scope>
    <source>
        <strain evidence="3">INIFAP01</strain>
    </source>
</reference>
<feature type="compositionally biased region" description="Basic and acidic residues" evidence="1">
    <location>
        <begin position="41"/>
        <end position="95"/>
    </location>
</feature>
<proteinExistence type="predicted"/>
<dbReference type="STRING" id="432608.A6V39_05235"/>
<feature type="region of interest" description="Disordered" evidence="1">
    <location>
        <begin position="37"/>
        <end position="208"/>
    </location>
</feature>
<organism evidence="2 3">
    <name type="scientific">Candidatus Mycoplasma haematobovis</name>
    <dbReference type="NCBI Taxonomy" id="432608"/>
    <lineage>
        <taxon>Bacteria</taxon>
        <taxon>Bacillati</taxon>
        <taxon>Mycoplasmatota</taxon>
        <taxon>Mollicutes</taxon>
        <taxon>Mycoplasmataceae</taxon>
        <taxon>Mycoplasma</taxon>
    </lineage>
</organism>
<name>A0A1A9QB82_9MOLU</name>
<feature type="compositionally biased region" description="Polar residues" evidence="1">
    <location>
        <begin position="169"/>
        <end position="178"/>
    </location>
</feature>
<feature type="compositionally biased region" description="Low complexity" evidence="1">
    <location>
        <begin position="179"/>
        <end position="193"/>
    </location>
</feature>
<comment type="caution">
    <text evidence="2">The sequence shown here is derived from an EMBL/GenBank/DDBJ whole genome shotgun (WGS) entry which is preliminary data.</text>
</comment>
<feature type="compositionally biased region" description="Basic and acidic residues" evidence="1">
    <location>
        <begin position="110"/>
        <end position="122"/>
    </location>
</feature>
<feature type="compositionally biased region" description="Gly residues" evidence="1">
    <location>
        <begin position="96"/>
        <end position="108"/>
    </location>
</feature>
<evidence type="ECO:0000313" key="2">
    <source>
        <dbReference type="EMBL" id="OAL09832.1"/>
    </source>
</evidence>
<keyword evidence="3" id="KW-1185">Reference proteome</keyword>
<sequence length="229" mass="23203">MAKGIRSFLPQLSIAVPAITTGMLIFSEKVDPITSLLSSSGEEKKEDSSIEKTSKQKGDKEGDEAGKEGQKGKGETGDGKDKGGKLGEGLKDGSSDGKGQGTGEGGSGDPDSKGDSLGDAKGLDGGSPALELNKLSGVQVGSDEQGQQIPNQVNGDPQGSDQNDHAMGDSQTSDGQENSDSSLGSVISGSPSPDSERREVNGGSVGGETIYFAPAFSEFFGIITSEDVG</sequence>
<dbReference type="RefSeq" id="WP_187150685.1">
    <property type="nucleotide sequence ID" value="NZ_LWUJ01000014.1"/>
</dbReference>